<organism evidence="1 2">
    <name type="scientific">Pseudothauera rhizosphaerae</name>
    <dbReference type="NCBI Taxonomy" id="2565932"/>
    <lineage>
        <taxon>Bacteria</taxon>
        <taxon>Pseudomonadati</taxon>
        <taxon>Pseudomonadota</taxon>
        <taxon>Betaproteobacteria</taxon>
        <taxon>Rhodocyclales</taxon>
        <taxon>Zoogloeaceae</taxon>
        <taxon>Pseudothauera</taxon>
    </lineage>
</organism>
<evidence type="ECO:0000313" key="2">
    <source>
        <dbReference type="Proteomes" id="UP000307956"/>
    </source>
</evidence>
<dbReference type="OrthoDB" id="8912230at2"/>
<sequence length="266" mass="28559">MTPNTPIIWTGQGPVQIGTFDLSRGVADSAYLVDVYRVGCGNSALTTSVAVEKRTIQETCSGQRATLDEFPTGKTMNVSLSMVQFSGRTLAAALFGAAVTKAAGTVTGEVLPELAVGDYVNLRYPKASSIVITDSKEGSPSTYVEGTHYEIEDAAHARLKLLAHPVDHEEPLEVDYTYGENVNIRAFSQSTVERGIIFNGINHAGQRGRLIIPRSSLSLDGDFSWISSEEATLTLSGQALYVPELESDDDYSGFARVTLFDDAVAP</sequence>
<comment type="caution">
    <text evidence="1">The sequence shown here is derived from an EMBL/GenBank/DDBJ whole genome shotgun (WGS) entry which is preliminary data.</text>
</comment>
<proteinExistence type="predicted"/>
<name>A0A4S4AR38_9RHOO</name>
<reference evidence="1 2" key="1">
    <citation type="submission" date="2019-04" db="EMBL/GenBank/DDBJ databases">
        <title>Azoarcus rhizosphaerae sp. nov. isolated from rhizosphere of Ficus religiosa.</title>
        <authorList>
            <person name="Lin S.-Y."/>
            <person name="Hameed A."/>
            <person name="Hsu Y.-H."/>
            <person name="Young C.-C."/>
        </authorList>
    </citation>
    <scope>NUCLEOTIDE SEQUENCE [LARGE SCALE GENOMIC DNA]</scope>
    <source>
        <strain evidence="1 2">CC-YHH848</strain>
    </source>
</reference>
<dbReference type="RefSeq" id="WP_136385180.1">
    <property type="nucleotide sequence ID" value="NZ_SSOD01000008.1"/>
</dbReference>
<dbReference type="EMBL" id="SSOD01000008">
    <property type="protein sequence ID" value="THF60906.1"/>
    <property type="molecule type" value="Genomic_DNA"/>
</dbReference>
<dbReference type="Proteomes" id="UP000307956">
    <property type="component" value="Unassembled WGS sequence"/>
</dbReference>
<dbReference type="AlphaFoldDB" id="A0A4S4AR38"/>
<evidence type="ECO:0000313" key="1">
    <source>
        <dbReference type="EMBL" id="THF60906.1"/>
    </source>
</evidence>
<keyword evidence="2" id="KW-1185">Reference proteome</keyword>
<gene>
    <name evidence="1" type="ORF">E6O51_11795</name>
</gene>
<accession>A0A4S4AR38</accession>
<protein>
    <submittedName>
        <fullName evidence="1">Uncharacterized protein</fullName>
    </submittedName>
</protein>